<dbReference type="AlphaFoldDB" id="A0AAD6WP11"/>
<dbReference type="SUPFAM" id="SSF52047">
    <property type="entry name" value="RNI-like"/>
    <property type="match status" value="1"/>
</dbReference>
<evidence type="ECO:0000313" key="1">
    <source>
        <dbReference type="EMBL" id="KAJ7019805.1"/>
    </source>
</evidence>
<organism evidence="1 2">
    <name type="scientific">Mycena alexandri</name>
    <dbReference type="NCBI Taxonomy" id="1745969"/>
    <lineage>
        <taxon>Eukaryota</taxon>
        <taxon>Fungi</taxon>
        <taxon>Dikarya</taxon>
        <taxon>Basidiomycota</taxon>
        <taxon>Agaricomycotina</taxon>
        <taxon>Agaricomycetes</taxon>
        <taxon>Agaricomycetidae</taxon>
        <taxon>Agaricales</taxon>
        <taxon>Marasmiineae</taxon>
        <taxon>Mycenaceae</taxon>
        <taxon>Mycena</taxon>
    </lineage>
</organism>
<proteinExistence type="predicted"/>
<dbReference type="Gene3D" id="3.80.10.10">
    <property type="entry name" value="Ribonuclease Inhibitor"/>
    <property type="match status" value="1"/>
</dbReference>
<dbReference type="EMBL" id="JARJCM010000283">
    <property type="protein sequence ID" value="KAJ7019805.1"/>
    <property type="molecule type" value="Genomic_DNA"/>
</dbReference>
<gene>
    <name evidence="1" type="ORF">C8F04DRAFT_1404117</name>
</gene>
<sequence length="512" mass="58120">MHSEMNDIPSDIWRCLAAFLPLADLLSLCAVNRTFFAVFWAITNEKRFQGVHFVGYDNTAKRIGAKALMKLVRESALVHSVRVQPWDVQPKQPKSKSKSRSWLTFIRNLPHSRVSPVYGFEEAVVVEITRRVKKQTLRVADTIKGFANLRTYHIDWDEGPYHLEFFPAFLHVIPTVGQRLSTLTLKVPLQYMPSLPRLATSLTKLDNLALTIHTGAHITSYISEKMEGLVVFMNSLIRQLRSLSISTTPTSTHLDLEPLFRHLGHGRHLIAFTFCIPFDGGHLADPTSLRRFIINHCYTLESLTLCTTRATVHPVAIARASETNFWIRDTMKNHPHFPALFRLSLGLRPLRTDLAPLLQCMKAKRAQLRVLKLSERSLEHAELVRVLEVLDDPPHLCVLSLRLRCLSPEVVDTLAAGLPALSALELNFAEVVHQEAASDTSSTLSGESYALSRESELTLFHQKMKSKFYPRWNLARLAIPEGLHVRWLDAMEQSFIRCIPTLQSFEELVSCV</sequence>
<comment type="caution">
    <text evidence="1">The sequence shown here is derived from an EMBL/GenBank/DDBJ whole genome shotgun (WGS) entry which is preliminary data.</text>
</comment>
<dbReference type="Proteomes" id="UP001218188">
    <property type="component" value="Unassembled WGS sequence"/>
</dbReference>
<evidence type="ECO:0008006" key="3">
    <source>
        <dbReference type="Google" id="ProtNLM"/>
    </source>
</evidence>
<reference evidence="1" key="1">
    <citation type="submission" date="2023-03" db="EMBL/GenBank/DDBJ databases">
        <title>Massive genome expansion in bonnet fungi (Mycena s.s.) driven by repeated elements and novel gene families across ecological guilds.</title>
        <authorList>
            <consortium name="Lawrence Berkeley National Laboratory"/>
            <person name="Harder C.B."/>
            <person name="Miyauchi S."/>
            <person name="Viragh M."/>
            <person name="Kuo A."/>
            <person name="Thoen E."/>
            <person name="Andreopoulos B."/>
            <person name="Lu D."/>
            <person name="Skrede I."/>
            <person name="Drula E."/>
            <person name="Henrissat B."/>
            <person name="Morin E."/>
            <person name="Kohler A."/>
            <person name="Barry K."/>
            <person name="LaButti K."/>
            <person name="Morin E."/>
            <person name="Salamov A."/>
            <person name="Lipzen A."/>
            <person name="Mereny Z."/>
            <person name="Hegedus B."/>
            <person name="Baldrian P."/>
            <person name="Stursova M."/>
            <person name="Weitz H."/>
            <person name="Taylor A."/>
            <person name="Grigoriev I.V."/>
            <person name="Nagy L.G."/>
            <person name="Martin F."/>
            <person name="Kauserud H."/>
        </authorList>
    </citation>
    <scope>NUCLEOTIDE SEQUENCE</scope>
    <source>
        <strain evidence="1">CBHHK200</strain>
    </source>
</reference>
<dbReference type="InterPro" id="IPR032675">
    <property type="entry name" value="LRR_dom_sf"/>
</dbReference>
<evidence type="ECO:0000313" key="2">
    <source>
        <dbReference type="Proteomes" id="UP001218188"/>
    </source>
</evidence>
<accession>A0AAD6WP11</accession>
<keyword evidence="2" id="KW-1185">Reference proteome</keyword>
<protein>
    <recommendedName>
        <fullName evidence="3">F-box domain-containing protein</fullName>
    </recommendedName>
</protein>
<name>A0AAD6WP11_9AGAR</name>